<organism evidence="2 3">
    <name type="scientific">Caenorhabditis japonica</name>
    <dbReference type="NCBI Taxonomy" id="281687"/>
    <lineage>
        <taxon>Eukaryota</taxon>
        <taxon>Metazoa</taxon>
        <taxon>Ecdysozoa</taxon>
        <taxon>Nematoda</taxon>
        <taxon>Chromadorea</taxon>
        <taxon>Rhabditida</taxon>
        <taxon>Rhabditina</taxon>
        <taxon>Rhabditomorpha</taxon>
        <taxon>Rhabditoidea</taxon>
        <taxon>Rhabditidae</taxon>
        <taxon>Peloderinae</taxon>
        <taxon>Caenorhabditis</taxon>
    </lineage>
</organism>
<evidence type="ECO:0000313" key="3">
    <source>
        <dbReference type="Proteomes" id="UP000005237"/>
    </source>
</evidence>
<name>A0A8R1E310_CAEJA</name>
<dbReference type="Proteomes" id="UP000005237">
    <property type="component" value="Unassembled WGS sequence"/>
</dbReference>
<protein>
    <submittedName>
        <fullName evidence="2">Uncharacterized protein</fullName>
    </submittedName>
</protein>
<reference evidence="2" key="2">
    <citation type="submission" date="2022-06" db="UniProtKB">
        <authorList>
            <consortium name="EnsemblMetazoa"/>
        </authorList>
    </citation>
    <scope>IDENTIFICATION</scope>
    <source>
        <strain evidence="2">DF5081</strain>
    </source>
</reference>
<dbReference type="AlphaFoldDB" id="A0A8R1E310"/>
<evidence type="ECO:0000256" key="1">
    <source>
        <dbReference type="SAM" id="MobiDB-lite"/>
    </source>
</evidence>
<sequence length="80" mass="8967">MGTIFNHAFGSTKLNRPQEELNQGVQIAVCNSLATTPKESAIRKKKDRRVQTSSESRFYREGENDGKDQQLAIKIGDKTV</sequence>
<feature type="compositionally biased region" description="Basic and acidic residues" evidence="1">
    <location>
        <begin position="57"/>
        <end position="68"/>
    </location>
</feature>
<reference evidence="3" key="1">
    <citation type="submission" date="2010-08" db="EMBL/GenBank/DDBJ databases">
        <authorList>
            <consortium name="Caenorhabditis japonica Sequencing Consortium"/>
            <person name="Wilson R.K."/>
        </authorList>
    </citation>
    <scope>NUCLEOTIDE SEQUENCE [LARGE SCALE GENOMIC DNA]</scope>
    <source>
        <strain evidence="3">DF5081</strain>
    </source>
</reference>
<dbReference type="EnsemblMetazoa" id="CJA21212.1">
    <property type="protein sequence ID" value="CJA21212.1"/>
    <property type="gene ID" value="WBGene00176784"/>
</dbReference>
<keyword evidence="3" id="KW-1185">Reference proteome</keyword>
<feature type="region of interest" description="Disordered" evidence="1">
    <location>
        <begin position="39"/>
        <end position="80"/>
    </location>
</feature>
<evidence type="ECO:0000313" key="2">
    <source>
        <dbReference type="EnsemblMetazoa" id="CJA21212.1"/>
    </source>
</evidence>
<accession>A0A8R1E310</accession>
<proteinExistence type="predicted"/>